<feature type="transmembrane region" description="Helical" evidence="6">
    <location>
        <begin position="261"/>
        <end position="279"/>
    </location>
</feature>
<dbReference type="KEGG" id="dpn:BCB69_05995"/>
<dbReference type="InterPro" id="IPR047199">
    <property type="entry name" value="CorA-like"/>
</dbReference>
<evidence type="ECO:0000256" key="3">
    <source>
        <dbReference type="ARBA" id="ARBA00022692"/>
    </source>
</evidence>
<dbReference type="Proteomes" id="UP000094757">
    <property type="component" value="Chromosome"/>
</dbReference>
<dbReference type="GO" id="GO:0016020">
    <property type="term" value="C:membrane"/>
    <property type="evidence" value="ECO:0007669"/>
    <property type="project" value="UniProtKB-SubCell"/>
</dbReference>
<dbReference type="InterPro" id="IPR045863">
    <property type="entry name" value="CorA_TM1_TM2"/>
</dbReference>
<sequence length="318" mass="36339">MLNVYKHDANHKLIEVDLNTAEKGSWINCYTPTEEELIQIHQLTGIPVHSLQTVLDREERSHVELEDDYIFVVVNTPVCVEMDSYDALPLGIFLTNKYFVTVCLDKNAVISKFLNSTGYSFSTYKKTRFLFQILSSASSSFLYYLQRIYKQTGVIGARVRQSMENKEIFHMLELQKSLTYFNFALHANESVMERLMRLRTSSLASVSLLKVYEEDEDLLEDVIIENKQALEMVGVYSNILISMMDSYSSIISNSLAQIMKFLTSVTILLAVPTVLYSLFGVNVPMPMEHSPWGFTILVISGIILTAVVTFVLWKKDML</sequence>
<keyword evidence="5 6" id="KW-0472">Membrane</keyword>
<dbReference type="PANTHER" id="PTHR47891:SF2">
    <property type="entry name" value="MAGNESIUM AND COBALT TRANSPORTER"/>
    <property type="match status" value="1"/>
</dbReference>
<comment type="similarity">
    <text evidence="2">Belongs to the CorA metal ion transporter (MIT) (TC 1.A.35) family.</text>
</comment>
<dbReference type="Gene3D" id="1.20.58.340">
    <property type="entry name" value="Magnesium transport protein CorA, transmembrane region"/>
    <property type="match status" value="2"/>
</dbReference>
<name>A0A1B3WEY9_9FIRM</name>
<evidence type="ECO:0000313" key="7">
    <source>
        <dbReference type="EMBL" id="AOH39533.1"/>
    </source>
</evidence>
<dbReference type="STRING" id="39950.BCB69_05995"/>
<dbReference type="PANTHER" id="PTHR47891">
    <property type="entry name" value="TRANSPORTER-RELATED"/>
    <property type="match status" value="1"/>
</dbReference>
<dbReference type="Gene3D" id="3.30.460.20">
    <property type="entry name" value="CorA soluble domain-like"/>
    <property type="match status" value="1"/>
</dbReference>
<dbReference type="SUPFAM" id="SSF144083">
    <property type="entry name" value="Magnesium transport protein CorA, transmembrane region"/>
    <property type="match status" value="1"/>
</dbReference>
<dbReference type="EMBL" id="CP017037">
    <property type="protein sequence ID" value="AOH39533.1"/>
    <property type="molecule type" value="Genomic_DNA"/>
</dbReference>
<dbReference type="InterPro" id="IPR045861">
    <property type="entry name" value="CorA_cytoplasmic_dom"/>
</dbReference>
<feature type="transmembrane region" description="Helical" evidence="6">
    <location>
        <begin position="291"/>
        <end position="313"/>
    </location>
</feature>
<evidence type="ECO:0000313" key="8">
    <source>
        <dbReference type="Proteomes" id="UP000094757"/>
    </source>
</evidence>
<keyword evidence="4 6" id="KW-1133">Transmembrane helix</keyword>
<dbReference type="AlphaFoldDB" id="A0A1B3WEY9"/>
<dbReference type="GO" id="GO:0046873">
    <property type="term" value="F:metal ion transmembrane transporter activity"/>
    <property type="evidence" value="ECO:0007669"/>
    <property type="project" value="InterPro"/>
</dbReference>
<proteinExistence type="inferred from homology"/>
<evidence type="ECO:0000256" key="6">
    <source>
        <dbReference type="SAM" id="Phobius"/>
    </source>
</evidence>
<dbReference type="InterPro" id="IPR002523">
    <property type="entry name" value="MgTranspt_CorA/ZnTranspt_ZntB"/>
</dbReference>
<reference evidence="8" key="1">
    <citation type="submission" date="2016-08" db="EMBL/GenBank/DDBJ databases">
        <authorList>
            <person name="Holder M.E."/>
            <person name="Ajami N.J."/>
            <person name="Petrosino J.F."/>
        </authorList>
    </citation>
    <scope>NUCLEOTIDE SEQUENCE [LARGE SCALE GENOMIC DNA]</scope>
    <source>
        <strain evidence="8">F0677</strain>
    </source>
</reference>
<dbReference type="Pfam" id="PF01544">
    <property type="entry name" value="CorA"/>
    <property type="match status" value="1"/>
</dbReference>
<keyword evidence="3 6" id="KW-0812">Transmembrane</keyword>
<dbReference type="RefSeq" id="WP_022514039.1">
    <property type="nucleotide sequence ID" value="NZ_CP017037.1"/>
</dbReference>
<dbReference type="CDD" id="cd12827">
    <property type="entry name" value="EcCorA_ZntB-like_u2"/>
    <property type="match status" value="1"/>
</dbReference>
<evidence type="ECO:0000256" key="1">
    <source>
        <dbReference type="ARBA" id="ARBA00004141"/>
    </source>
</evidence>
<evidence type="ECO:0000256" key="2">
    <source>
        <dbReference type="ARBA" id="ARBA00009765"/>
    </source>
</evidence>
<protein>
    <submittedName>
        <fullName evidence="7">Magnesium transporter</fullName>
    </submittedName>
</protein>
<gene>
    <name evidence="7" type="ORF">BCB69_05995</name>
</gene>
<comment type="subcellular location">
    <subcellularLocation>
        <location evidence="1">Membrane</location>
        <topology evidence="1">Multi-pass membrane protein</topology>
    </subcellularLocation>
</comment>
<evidence type="ECO:0000256" key="5">
    <source>
        <dbReference type="ARBA" id="ARBA00023136"/>
    </source>
</evidence>
<evidence type="ECO:0000256" key="4">
    <source>
        <dbReference type="ARBA" id="ARBA00022989"/>
    </source>
</evidence>
<dbReference type="SUPFAM" id="SSF143865">
    <property type="entry name" value="CorA soluble domain-like"/>
    <property type="match status" value="1"/>
</dbReference>
<accession>A0A1B3WEY9</accession>
<organism evidence="7 8">
    <name type="scientific">Dialister pneumosintes</name>
    <dbReference type="NCBI Taxonomy" id="39950"/>
    <lineage>
        <taxon>Bacteria</taxon>
        <taxon>Bacillati</taxon>
        <taxon>Bacillota</taxon>
        <taxon>Negativicutes</taxon>
        <taxon>Veillonellales</taxon>
        <taxon>Veillonellaceae</taxon>
        <taxon>Dialister</taxon>
    </lineage>
</organism>